<dbReference type="EMBL" id="SPHZ02000006">
    <property type="protein sequence ID" value="KAF0909840.1"/>
    <property type="molecule type" value="Genomic_DNA"/>
</dbReference>
<dbReference type="Proteomes" id="UP000479710">
    <property type="component" value="Unassembled WGS sequence"/>
</dbReference>
<keyword evidence="2" id="KW-1185">Reference proteome</keyword>
<gene>
    <name evidence="1" type="ORF">E2562_000154</name>
</gene>
<dbReference type="AlphaFoldDB" id="A0A6G1DBN3"/>
<proteinExistence type="predicted"/>
<evidence type="ECO:0000313" key="1">
    <source>
        <dbReference type="EMBL" id="KAF0909840.1"/>
    </source>
</evidence>
<accession>A0A6G1DBN3</accession>
<protein>
    <submittedName>
        <fullName evidence="1">Uncharacterized protein</fullName>
    </submittedName>
</protein>
<comment type="caution">
    <text evidence="1">The sequence shown here is derived from an EMBL/GenBank/DDBJ whole genome shotgun (WGS) entry which is preliminary data.</text>
</comment>
<name>A0A6G1DBN3_9ORYZ</name>
<sequence>MDIAKLGKLNVIVDNLSWHDLSTVLLAISTPSFDIPDNFRMMKDTDPAIRALRGRWLVGELAETWELVDELLTFNKHLYMPRNFALLPSILAAIHDNAREVV</sequence>
<reference evidence="1 2" key="1">
    <citation type="submission" date="2019-11" db="EMBL/GenBank/DDBJ databases">
        <title>Whole genome sequence of Oryza granulata.</title>
        <authorList>
            <person name="Li W."/>
        </authorList>
    </citation>
    <scope>NUCLEOTIDE SEQUENCE [LARGE SCALE GENOMIC DNA]</scope>
    <source>
        <strain evidence="2">cv. Menghai</strain>
        <tissue evidence="1">Leaf</tissue>
    </source>
</reference>
<evidence type="ECO:0000313" key="2">
    <source>
        <dbReference type="Proteomes" id="UP000479710"/>
    </source>
</evidence>
<organism evidence="1 2">
    <name type="scientific">Oryza meyeriana var. granulata</name>
    <dbReference type="NCBI Taxonomy" id="110450"/>
    <lineage>
        <taxon>Eukaryota</taxon>
        <taxon>Viridiplantae</taxon>
        <taxon>Streptophyta</taxon>
        <taxon>Embryophyta</taxon>
        <taxon>Tracheophyta</taxon>
        <taxon>Spermatophyta</taxon>
        <taxon>Magnoliopsida</taxon>
        <taxon>Liliopsida</taxon>
        <taxon>Poales</taxon>
        <taxon>Poaceae</taxon>
        <taxon>BOP clade</taxon>
        <taxon>Oryzoideae</taxon>
        <taxon>Oryzeae</taxon>
        <taxon>Oryzinae</taxon>
        <taxon>Oryza</taxon>
        <taxon>Oryza meyeriana</taxon>
    </lineage>
</organism>